<accession>A0A5C3E351</accession>
<evidence type="ECO:0000313" key="4">
    <source>
        <dbReference type="Proteomes" id="UP000324022"/>
    </source>
</evidence>
<sequence length="482" mass="52549">MATYGHRSSQRLRRDEPAASSSRNPASTGTSSSRRTNVEGSSSSISESSRPANSYNLDEGDVPGLYGAMLQCNLLNITDTARKQVEQVGQAEIDKRGAQLARYALACEYKRIPIRKDDIRKEVLDKSTSRCFVPVFNAAQKMLHQTFGFVMSEVRAKGADNAELTKQAQEVLRAAASSANGLRPRGNQREDSSSADGGPATNIWILRSALPDHVIKALVTADEELTRIYIQASTTNASTSSNQRRRQSAKEIKAAIDWKSADHQDGEMGLLYIILALILVNGRTITEATLYMYLRRLHLDPHKLLPSALRGTGPAFSSASTGSQSTQTQARARAMPGTLEGFLNAMTKQSYLEKQRSDVGVDVMDAAVNQAQTQSRRRGRTSGAGGRAAGAADEDTVWEWRWGSRAETEVGEKRIAELISLIFTDPSAIQDGAQAGEEDEDEETQAIDRDRRAKRRKMLLTNIASVAGSQLVGQDFAYSGSS</sequence>
<dbReference type="GO" id="GO:0006281">
    <property type="term" value="P:DNA repair"/>
    <property type="evidence" value="ECO:0007669"/>
    <property type="project" value="TreeGrafter"/>
</dbReference>
<dbReference type="Gene3D" id="1.10.10.1210">
    <property type="entry name" value="MAGE homology domain, winged helix WH2 motif"/>
    <property type="match status" value="1"/>
</dbReference>
<dbReference type="InterPro" id="IPR041898">
    <property type="entry name" value="MAGE_WH1"/>
</dbReference>
<dbReference type="SMART" id="SM01373">
    <property type="entry name" value="MAGE"/>
    <property type="match status" value="1"/>
</dbReference>
<feature type="region of interest" description="Disordered" evidence="1">
    <location>
        <begin position="370"/>
        <end position="391"/>
    </location>
</feature>
<evidence type="ECO:0000259" key="2">
    <source>
        <dbReference type="SMART" id="SM01373"/>
    </source>
</evidence>
<protein>
    <recommendedName>
        <fullName evidence="2">MAGE domain-containing protein</fullName>
    </recommendedName>
</protein>
<dbReference type="Proteomes" id="UP000324022">
    <property type="component" value="Unassembled WGS sequence"/>
</dbReference>
<evidence type="ECO:0000256" key="1">
    <source>
        <dbReference type="SAM" id="MobiDB-lite"/>
    </source>
</evidence>
<feature type="region of interest" description="Disordered" evidence="1">
    <location>
        <begin position="1"/>
        <end position="56"/>
    </location>
</feature>
<organism evidence="3 4">
    <name type="scientific">Ustilago trichophora</name>
    <dbReference type="NCBI Taxonomy" id="86804"/>
    <lineage>
        <taxon>Eukaryota</taxon>
        <taxon>Fungi</taxon>
        <taxon>Dikarya</taxon>
        <taxon>Basidiomycota</taxon>
        <taxon>Ustilaginomycotina</taxon>
        <taxon>Ustilaginomycetes</taxon>
        <taxon>Ustilaginales</taxon>
        <taxon>Ustilaginaceae</taxon>
        <taxon>Ustilago</taxon>
    </lineage>
</organism>
<dbReference type="OrthoDB" id="205198at2759"/>
<dbReference type="InterPro" id="IPR002190">
    <property type="entry name" value="MHD_dom"/>
</dbReference>
<feature type="region of interest" description="Disordered" evidence="1">
    <location>
        <begin position="176"/>
        <end position="197"/>
    </location>
</feature>
<dbReference type="PANTHER" id="PTHR11736">
    <property type="entry name" value="MELANOMA-ASSOCIATED ANTIGEN MAGE ANTIGEN"/>
    <property type="match status" value="1"/>
</dbReference>
<name>A0A5C3E351_9BASI</name>
<feature type="compositionally biased region" description="Polar residues" evidence="1">
    <location>
        <begin position="19"/>
        <end position="40"/>
    </location>
</feature>
<dbReference type="PANTHER" id="PTHR11736:SF14">
    <property type="entry name" value="NSE3 HOMOLOG, SMC5-SMC6 COMPLEX COMPONENT"/>
    <property type="match status" value="1"/>
</dbReference>
<reference evidence="3 4" key="1">
    <citation type="submission" date="2018-03" db="EMBL/GenBank/DDBJ databases">
        <authorList>
            <person name="Guldener U."/>
        </authorList>
    </citation>
    <scope>NUCLEOTIDE SEQUENCE [LARGE SCALE GENOMIC DNA]</scope>
    <source>
        <strain evidence="3 4">NBRC100155</strain>
    </source>
</reference>
<dbReference type="AlphaFoldDB" id="A0A5C3E351"/>
<dbReference type="InterPro" id="IPR041899">
    <property type="entry name" value="MAGE_WH2"/>
</dbReference>
<dbReference type="EMBL" id="OOIN01000007">
    <property type="protein sequence ID" value="SPO24520.1"/>
    <property type="molecule type" value="Genomic_DNA"/>
</dbReference>
<dbReference type="Pfam" id="PF01454">
    <property type="entry name" value="MAGE"/>
    <property type="match status" value="1"/>
</dbReference>
<feature type="region of interest" description="Disordered" evidence="1">
    <location>
        <begin position="432"/>
        <end position="451"/>
    </location>
</feature>
<feature type="domain" description="MAGE" evidence="2">
    <location>
        <begin position="100"/>
        <end position="415"/>
    </location>
</feature>
<keyword evidence="4" id="KW-1185">Reference proteome</keyword>
<dbReference type="Gene3D" id="1.10.10.1200">
    <property type="entry name" value="MAGE homology domain, winged helix WH1 motif"/>
    <property type="match status" value="1"/>
</dbReference>
<proteinExistence type="predicted"/>
<feature type="compositionally biased region" description="Acidic residues" evidence="1">
    <location>
        <begin position="436"/>
        <end position="445"/>
    </location>
</feature>
<evidence type="ECO:0000313" key="3">
    <source>
        <dbReference type="EMBL" id="SPO24520.1"/>
    </source>
</evidence>
<gene>
    <name evidence="3" type="ORF">UTRI_03789</name>
</gene>
<dbReference type="GO" id="GO:0005634">
    <property type="term" value="C:nucleus"/>
    <property type="evidence" value="ECO:0007669"/>
    <property type="project" value="TreeGrafter"/>
</dbReference>
<dbReference type="InterPro" id="IPR037445">
    <property type="entry name" value="MAGE"/>
</dbReference>